<proteinExistence type="predicted"/>
<dbReference type="EMBL" id="LSRX01007598">
    <property type="protein sequence ID" value="OLP72062.1"/>
    <property type="molecule type" value="Genomic_DNA"/>
</dbReference>
<name>A0A1Q9BPY3_SYMMI</name>
<sequence>MHALLIADIEADPKKDKDKDFDLGNAVVGAKSTLSSQMWRSHKELTKSLGTARTAQREFGESPSEFQAQHEQLQALLAKRIEMLELVLGSAQSELPTMKDVNADSPGFAAKAQAEHAALMM</sequence>
<dbReference type="OrthoDB" id="10492136at2759"/>
<feature type="non-terminal residue" evidence="1">
    <location>
        <position position="121"/>
    </location>
</feature>
<evidence type="ECO:0000313" key="2">
    <source>
        <dbReference type="Proteomes" id="UP000186817"/>
    </source>
</evidence>
<dbReference type="AlphaFoldDB" id="A0A1Q9BPY3"/>
<keyword evidence="2" id="KW-1185">Reference proteome</keyword>
<accession>A0A1Q9BPY3</accession>
<dbReference type="Proteomes" id="UP000186817">
    <property type="component" value="Unassembled WGS sequence"/>
</dbReference>
<reference evidence="1 2" key="1">
    <citation type="submission" date="2016-02" db="EMBL/GenBank/DDBJ databases">
        <title>Genome analysis of coral dinoflagellate symbionts highlights evolutionary adaptations to a symbiotic lifestyle.</title>
        <authorList>
            <person name="Aranda M."/>
            <person name="Li Y."/>
            <person name="Liew Y.J."/>
            <person name="Baumgarten S."/>
            <person name="Simakov O."/>
            <person name="Wilson M."/>
            <person name="Piel J."/>
            <person name="Ashoor H."/>
            <person name="Bougouffa S."/>
            <person name="Bajic V.B."/>
            <person name="Ryu T."/>
            <person name="Ravasi T."/>
            <person name="Bayer T."/>
            <person name="Micklem G."/>
            <person name="Kim H."/>
            <person name="Bhak J."/>
            <person name="Lajeunesse T.C."/>
            <person name="Voolstra C.R."/>
        </authorList>
    </citation>
    <scope>NUCLEOTIDE SEQUENCE [LARGE SCALE GENOMIC DNA]</scope>
    <source>
        <strain evidence="1 2">CCMP2467</strain>
    </source>
</reference>
<comment type="caution">
    <text evidence="1">The sequence shown here is derived from an EMBL/GenBank/DDBJ whole genome shotgun (WGS) entry which is preliminary data.</text>
</comment>
<protein>
    <submittedName>
        <fullName evidence="1">Uncharacterized protein</fullName>
    </submittedName>
</protein>
<evidence type="ECO:0000313" key="1">
    <source>
        <dbReference type="EMBL" id="OLP72062.1"/>
    </source>
</evidence>
<gene>
    <name evidence="1" type="ORF">AK812_SmicGene48323</name>
</gene>
<organism evidence="1 2">
    <name type="scientific">Symbiodinium microadriaticum</name>
    <name type="common">Dinoflagellate</name>
    <name type="synonym">Zooxanthella microadriatica</name>
    <dbReference type="NCBI Taxonomy" id="2951"/>
    <lineage>
        <taxon>Eukaryota</taxon>
        <taxon>Sar</taxon>
        <taxon>Alveolata</taxon>
        <taxon>Dinophyceae</taxon>
        <taxon>Suessiales</taxon>
        <taxon>Symbiodiniaceae</taxon>
        <taxon>Symbiodinium</taxon>
    </lineage>
</organism>